<dbReference type="Pfam" id="PF07715">
    <property type="entry name" value="Plug"/>
    <property type="match status" value="1"/>
</dbReference>
<keyword evidence="11 12" id="KW-0998">Cell outer membrane</keyword>
<dbReference type="Proteomes" id="UP000198781">
    <property type="component" value="Unassembled WGS sequence"/>
</dbReference>
<accession>A0A1G6LAF3</accession>
<keyword evidence="6 12" id="KW-0812">Transmembrane</keyword>
<keyword evidence="4 12" id="KW-1134">Transmembrane beta strand</keyword>
<dbReference type="EMBL" id="FMZC01000002">
    <property type="protein sequence ID" value="SDC39735.1"/>
    <property type="molecule type" value="Genomic_DNA"/>
</dbReference>
<dbReference type="InterPro" id="IPR037066">
    <property type="entry name" value="Plug_dom_sf"/>
</dbReference>
<evidence type="ECO:0000256" key="8">
    <source>
        <dbReference type="ARBA" id="ARBA00023077"/>
    </source>
</evidence>
<feature type="domain" description="Secretin/TonB short N-terminal" evidence="16">
    <location>
        <begin position="49"/>
        <end position="100"/>
    </location>
</feature>
<evidence type="ECO:0000256" key="1">
    <source>
        <dbReference type="ARBA" id="ARBA00004571"/>
    </source>
</evidence>
<dbReference type="InterPro" id="IPR000531">
    <property type="entry name" value="Beta-barrel_TonB"/>
</dbReference>
<dbReference type="InterPro" id="IPR011662">
    <property type="entry name" value="Secretin/TonB_short_N"/>
</dbReference>
<evidence type="ECO:0000313" key="17">
    <source>
        <dbReference type="EMBL" id="SDC39735.1"/>
    </source>
</evidence>
<dbReference type="Pfam" id="PF00593">
    <property type="entry name" value="TonB_dep_Rec_b-barrel"/>
    <property type="match status" value="1"/>
</dbReference>
<evidence type="ECO:0000256" key="13">
    <source>
        <dbReference type="RuleBase" id="RU003357"/>
    </source>
</evidence>
<proteinExistence type="inferred from homology"/>
<evidence type="ECO:0000256" key="2">
    <source>
        <dbReference type="ARBA" id="ARBA00009810"/>
    </source>
</evidence>
<evidence type="ECO:0000256" key="4">
    <source>
        <dbReference type="ARBA" id="ARBA00022452"/>
    </source>
</evidence>
<dbReference type="SMART" id="SM00965">
    <property type="entry name" value="STN"/>
    <property type="match status" value="1"/>
</dbReference>
<keyword evidence="18" id="KW-1185">Reference proteome</keyword>
<keyword evidence="15" id="KW-0732">Signal</keyword>
<dbReference type="Gene3D" id="3.55.50.30">
    <property type="match status" value="1"/>
</dbReference>
<protein>
    <submittedName>
        <fullName evidence="17">TonB-dependent Receptor Plug Domain</fullName>
    </submittedName>
</protein>
<dbReference type="PROSITE" id="PS52016">
    <property type="entry name" value="TONB_DEPENDENT_REC_3"/>
    <property type="match status" value="1"/>
</dbReference>
<dbReference type="InterPro" id="IPR012910">
    <property type="entry name" value="Plug_dom"/>
</dbReference>
<sequence>MSLRACSQWLGLICCAVPALQAIATPTTIDIPAGPLSVALDTLSRRAGTQVLYQPQQVEGVSSPGAHGAEGAGQALEQLLRGTGLMAHRDASGAVLLQPAPASTPAAKLGPQAARPRTPAPIALQAIKVTGSRIARSQVEGPAPLAVITAEQIQAGGFTTVPQVLRAMTQNIGQTQSEQSLGNADYSPGSQQVDLRGLGPNHTLVLVNGQRIADFPMPFMGRSNVADVSGLPLGLIERIEVLTGSGSAIYGSDAIAGVINFILKQRTDGTTFDARMGQTDRGDAQSLELGISSGYSHTAFDGIFGLQLTSQQPLWAYQRSRQDSTRDAPSEHAAAPRRTFLRADASGAYLDPGESACAPVEELNGNSTSYSARPGQGAVDPASGQRGPGYYCGSPASIGYGTVLNRRLGFNAHASLRYALDASSHWFADLQLGSHAVSLLRDVPSWAYMDADGNEQGDFYNRATGQVEYWSRQFTPEEMGGLARNMIDTRQKTLSIATGIKGQLGEAWSYETTLSHSQYRARISWPRIVAARANGLFLGQPTGTDPGSNTAVFDADPARLYAPLRRDEYEAIAERTQYTPRSRTDTLSATLTNTQLGAFPGVNAALSVTAEVGGQSYDLHPDPLATQYYYYSWRDADGSGSRDRWALASELRLPATERLNVSLAGRYDQYRYTGRHPGRFTWNAGLEWRPRDSLLLRGSYGPGFRAPDLHYLYAGEGNDEATSVDYYRCATQDAQASTAACRFNDESLVRRRRGNRDLKAETSTAWTAGVVWSPHQGLDLSMDYFSIDMRDQVQDLRVDRVLRDEADCKLGQRDPASSACRQAVERVERTAEGALYAVSVVPINVARETTSGVDASLRYRIETRAGALDFIGSYTWVHQHRIQLQGGGAIEDAFAVNSGYDAPRTKANATLLWSRNAWAASLQGQRLGRLPSEDSSLELYQAGSGASPWIAATYRFNGTLQYRFNARAQVSLAATNLFDAMPPVDRSATVYPYYDTSWFDTTGRRLTLQYTQKFGGTPLY</sequence>
<evidence type="ECO:0000256" key="9">
    <source>
        <dbReference type="ARBA" id="ARBA00023136"/>
    </source>
</evidence>
<keyword evidence="8 13" id="KW-0798">TonB box</keyword>
<dbReference type="InterPro" id="IPR036942">
    <property type="entry name" value="Beta-barrel_TonB_sf"/>
</dbReference>
<comment type="subcellular location">
    <subcellularLocation>
        <location evidence="1 12">Cell outer membrane</location>
        <topology evidence="1 12">Multi-pass membrane protein</topology>
    </subcellularLocation>
</comment>
<dbReference type="STRING" id="187868.SAMN05192589_102102"/>
<gene>
    <name evidence="17" type="ORF">SAMN05192589_102102</name>
</gene>
<dbReference type="PANTHER" id="PTHR47234:SF1">
    <property type="entry name" value="TONB-DEPENDENT RECEPTOR"/>
    <property type="match status" value="1"/>
</dbReference>
<dbReference type="Gene3D" id="2.170.130.10">
    <property type="entry name" value="TonB-dependent receptor, plug domain"/>
    <property type="match status" value="1"/>
</dbReference>
<keyword evidence="10 17" id="KW-0675">Receptor</keyword>
<evidence type="ECO:0000256" key="11">
    <source>
        <dbReference type="ARBA" id="ARBA00023237"/>
    </source>
</evidence>
<evidence type="ECO:0000313" key="18">
    <source>
        <dbReference type="Proteomes" id="UP000198781"/>
    </source>
</evidence>
<evidence type="ECO:0000256" key="5">
    <source>
        <dbReference type="ARBA" id="ARBA00022496"/>
    </source>
</evidence>
<dbReference type="SUPFAM" id="SSF56935">
    <property type="entry name" value="Porins"/>
    <property type="match status" value="1"/>
</dbReference>
<organism evidence="17 18">
    <name type="scientific">Paracidovorax valerianellae</name>
    <dbReference type="NCBI Taxonomy" id="187868"/>
    <lineage>
        <taxon>Bacteria</taxon>
        <taxon>Pseudomonadati</taxon>
        <taxon>Pseudomonadota</taxon>
        <taxon>Betaproteobacteria</taxon>
        <taxon>Burkholderiales</taxon>
        <taxon>Comamonadaceae</taxon>
        <taxon>Paracidovorax</taxon>
    </lineage>
</organism>
<comment type="similarity">
    <text evidence="2 12 13">Belongs to the TonB-dependent receptor family.</text>
</comment>
<dbReference type="AlphaFoldDB" id="A0A1G6LAF3"/>
<evidence type="ECO:0000259" key="16">
    <source>
        <dbReference type="SMART" id="SM00965"/>
    </source>
</evidence>
<dbReference type="InterPro" id="IPR039426">
    <property type="entry name" value="TonB-dep_rcpt-like"/>
</dbReference>
<dbReference type="PANTHER" id="PTHR47234">
    <property type="match status" value="1"/>
</dbReference>
<evidence type="ECO:0000256" key="14">
    <source>
        <dbReference type="SAM" id="MobiDB-lite"/>
    </source>
</evidence>
<dbReference type="OrthoDB" id="9764669at2"/>
<reference evidence="17 18" key="1">
    <citation type="submission" date="2016-10" db="EMBL/GenBank/DDBJ databases">
        <authorList>
            <person name="de Groot N.N."/>
        </authorList>
    </citation>
    <scope>NUCLEOTIDE SEQUENCE [LARGE SCALE GENOMIC DNA]</scope>
    <source>
        <strain evidence="17 18">DSM 16619</strain>
    </source>
</reference>
<keyword evidence="5" id="KW-0406">Ion transport</keyword>
<feature type="signal peptide" evidence="15">
    <location>
        <begin position="1"/>
        <end position="24"/>
    </location>
</feature>
<dbReference type="GO" id="GO:0006826">
    <property type="term" value="P:iron ion transport"/>
    <property type="evidence" value="ECO:0007669"/>
    <property type="project" value="UniProtKB-KW"/>
</dbReference>
<keyword evidence="5" id="KW-0410">Iron transport</keyword>
<evidence type="ECO:0000256" key="10">
    <source>
        <dbReference type="ARBA" id="ARBA00023170"/>
    </source>
</evidence>
<keyword evidence="3 12" id="KW-0813">Transport</keyword>
<keyword evidence="9 12" id="KW-0472">Membrane</keyword>
<evidence type="ECO:0000256" key="3">
    <source>
        <dbReference type="ARBA" id="ARBA00022448"/>
    </source>
</evidence>
<keyword evidence="7" id="KW-0408">Iron</keyword>
<dbReference type="GO" id="GO:0009279">
    <property type="term" value="C:cell outer membrane"/>
    <property type="evidence" value="ECO:0007669"/>
    <property type="project" value="UniProtKB-SubCell"/>
</dbReference>
<name>A0A1G6LAF3_9BURK</name>
<evidence type="ECO:0000256" key="6">
    <source>
        <dbReference type="ARBA" id="ARBA00022692"/>
    </source>
</evidence>
<feature type="chain" id="PRO_5011654739" evidence="15">
    <location>
        <begin position="25"/>
        <end position="1020"/>
    </location>
</feature>
<dbReference type="Gene3D" id="2.40.170.20">
    <property type="entry name" value="TonB-dependent receptor, beta-barrel domain"/>
    <property type="match status" value="1"/>
</dbReference>
<evidence type="ECO:0000256" key="12">
    <source>
        <dbReference type="PROSITE-ProRule" id="PRU01360"/>
    </source>
</evidence>
<feature type="region of interest" description="Disordered" evidence="14">
    <location>
        <begin position="317"/>
        <end position="337"/>
    </location>
</feature>
<dbReference type="RefSeq" id="WP_092740304.1">
    <property type="nucleotide sequence ID" value="NZ_FMZC01000002.1"/>
</dbReference>
<feature type="compositionally biased region" description="Basic and acidic residues" evidence="14">
    <location>
        <begin position="320"/>
        <end position="330"/>
    </location>
</feature>
<evidence type="ECO:0000256" key="15">
    <source>
        <dbReference type="SAM" id="SignalP"/>
    </source>
</evidence>
<evidence type="ECO:0000256" key="7">
    <source>
        <dbReference type="ARBA" id="ARBA00023004"/>
    </source>
</evidence>